<evidence type="ECO:0000259" key="1">
    <source>
        <dbReference type="SMART" id="SM00347"/>
    </source>
</evidence>
<reference evidence="2 3" key="1">
    <citation type="submission" date="2020-06" db="EMBL/GenBank/DDBJ databases">
        <authorList>
            <person name="Kim S.-J."/>
            <person name="Park S.-J."/>
        </authorList>
    </citation>
    <scope>NUCLEOTIDE SEQUENCE [LARGE SCALE GENOMIC DNA]</scope>
    <source>
        <strain evidence="2 3">SW-151</strain>
    </source>
</reference>
<dbReference type="GO" id="GO:0003677">
    <property type="term" value="F:DNA binding"/>
    <property type="evidence" value="ECO:0007669"/>
    <property type="project" value="UniProtKB-KW"/>
</dbReference>
<gene>
    <name evidence="2" type="ORF">HUO14_00010</name>
</gene>
<dbReference type="EMBL" id="JABWMH010000001">
    <property type="protein sequence ID" value="NVD26280.1"/>
    <property type="molecule type" value="Genomic_DNA"/>
</dbReference>
<dbReference type="Proteomes" id="UP000652427">
    <property type="component" value="Unassembled WGS sequence"/>
</dbReference>
<protein>
    <submittedName>
        <fullName evidence="2">Winged helix DNA-binding protein</fullName>
    </submittedName>
</protein>
<comment type="caution">
    <text evidence="2">The sequence shown here is derived from an EMBL/GenBank/DDBJ whole genome shotgun (WGS) entry which is preliminary data.</text>
</comment>
<dbReference type="RefSeq" id="WP_176277861.1">
    <property type="nucleotide sequence ID" value="NZ_JABWMH010000001.1"/>
</dbReference>
<keyword evidence="2" id="KW-0238">DNA-binding</keyword>
<sequence>MKQQSDFGIDYPIKRETAPKNFLKLFYPFHYSVGMAVEKHLSGPDLTRHQTVILWIIHSKGEGGHTIHRKTIERLIGEWYELGSPAISKVLRAMADKNLNLISIKESRTSAREKVIRLTKKGQATVNDMMERTEAFIRLIADELTDEEISKGMEFMSRVGAIVESGLDQQK</sequence>
<proteinExistence type="predicted"/>
<dbReference type="Pfam" id="PF13463">
    <property type="entry name" value="HTH_27"/>
    <property type="match status" value="1"/>
</dbReference>
<dbReference type="InterPro" id="IPR036390">
    <property type="entry name" value="WH_DNA-bd_sf"/>
</dbReference>
<name>A0ABX2MXU1_9SPHN</name>
<dbReference type="SMART" id="SM00347">
    <property type="entry name" value="HTH_MARR"/>
    <property type="match status" value="1"/>
</dbReference>
<dbReference type="InterPro" id="IPR036388">
    <property type="entry name" value="WH-like_DNA-bd_sf"/>
</dbReference>
<dbReference type="Gene3D" id="1.10.10.10">
    <property type="entry name" value="Winged helix-like DNA-binding domain superfamily/Winged helix DNA-binding domain"/>
    <property type="match status" value="1"/>
</dbReference>
<organism evidence="2 3">
    <name type="scientific">Parasphingorhabdus flavimaris</name>
    <dbReference type="NCBI Taxonomy" id="266812"/>
    <lineage>
        <taxon>Bacteria</taxon>
        <taxon>Pseudomonadati</taxon>
        <taxon>Pseudomonadota</taxon>
        <taxon>Alphaproteobacteria</taxon>
        <taxon>Sphingomonadales</taxon>
        <taxon>Sphingomonadaceae</taxon>
        <taxon>Parasphingorhabdus</taxon>
    </lineage>
</organism>
<dbReference type="SUPFAM" id="SSF46785">
    <property type="entry name" value="Winged helix' DNA-binding domain"/>
    <property type="match status" value="1"/>
</dbReference>
<evidence type="ECO:0000313" key="2">
    <source>
        <dbReference type="EMBL" id="NVD26280.1"/>
    </source>
</evidence>
<keyword evidence="3" id="KW-1185">Reference proteome</keyword>
<dbReference type="InterPro" id="IPR000835">
    <property type="entry name" value="HTH_MarR-typ"/>
</dbReference>
<evidence type="ECO:0000313" key="3">
    <source>
        <dbReference type="Proteomes" id="UP000652427"/>
    </source>
</evidence>
<feature type="domain" description="HTH marR-type" evidence="1">
    <location>
        <begin position="39"/>
        <end position="149"/>
    </location>
</feature>
<accession>A0ABX2MXU1</accession>